<evidence type="ECO:0000256" key="2">
    <source>
        <dbReference type="SAM" id="MobiDB-lite"/>
    </source>
</evidence>
<evidence type="ECO:0000313" key="4">
    <source>
        <dbReference type="EMBL" id="GII36714.1"/>
    </source>
</evidence>
<organism evidence="4 5">
    <name type="scientific">Planotetraspora phitsanulokensis</name>
    <dbReference type="NCBI Taxonomy" id="575192"/>
    <lineage>
        <taxon>Bacteria</taxon>
        <taxon>Bacillati</taxon>
        <taxon>Actinomycetota</taxon>
        <taxon>Actinomycetes</taxon>
        <taxon>Streptosporangiales</taxon>
        <taxon>Streptosporangiaceae</taxon>
        <taxon>Planotetraspora</taxon>
    </lineage>
</organism>
<protein>
    <recommendedName>
        <fullName evidence="3">Lipid/polyisoprenoid-binding YceI-like domain-containing protein</fullName>
    </recommendedName>
</protein>
<dbReference type="Pfam" id="PF04264">
    <property type="entry name" value="YceI"/>
    <property type="match status" value="1"/>
</dbReference>
<comment type="similarity">
    <text evidence="1">Belongs to the UPF0312 family.</text>
</comment>
<proteinExistence type="inferred from homology"/>
<dbReference type="PANTHER" id="PTHR34406:SF1">
    <property type="entry name" value="PROTEIN YCEI"/>
    <property type="match status" value="1"/>
</dbReference>
<dbReference type="AlphaFoldDB" id="A0A8J3U1P4"/>
<dbReference type="SUPFAM" id="SSF101874">
    <property type="entry name" value="YceI-like"/>
    <property type="match status" value="1"/>
</dbReference>
<gene>
    <name evidence="4" type="ORF">Pph01_17170</name>
</gene>
<name>A0A8J3U1P4_9ACTN</name>
<dbReference type="RefSeq" id="WP_204072442.1">
    <property type="nucleotide sequence ID" value="NZ_BAABHI010000014.1"/>
</dbReference>
<dbReference type="SMART" id="SM00867">
    <property type="entry name" value="YceI"/>
    <property type="match status" value="1"/>
</dbReference>
<evidence type="ECO:0000313" key="5">
    <source>
        <dbReference type="Proteomes" id="UP000622547"/>
    </source>
</evidence>
<dbReference type="Proteomes" id="UP000622547">
    <property type="component" value="Unassembled WGS sequence"/>
</dbReference>
<accession>A0A8J3U1P4</accession>
<feature type="domain" description="Lipid/polyisoprenoid-binding YceI-like" evidence="3">
    <location>
        <begin position="38"/>
        <end position="205"/>
    </location>
</feature>
<keyword evidence="5" id="KW-1185">Reference proteome</keyword>
<dbReference type="InterPro" id="IPR007372">
    <property type="entry name" value="Lipid/polyisoprenoid-bd_YceI"/>
</dbReference>
<dbReference type="Gene3D" id="2.40.128.110">
    <property type="entry name" value="Lipid/polyisoprenoid-binding, YceI-like"/>
    <property type="match status" value="1"/>
</dbReference>
<dbReference type="PANTHER" id="PTHR34406">
    <property type="entry name" value="PROTEIN YCEI"/>
    <property type="match status" value="1"/>
</dbReference>
<feature type="region of interest" description="Disordered" evidence="2">
    <location>
        <begin position="1"/>
        <end position="20"/>
    </location>
</feature>
<evidence type="ECO:0000256" key="1">
    <source>
        <dbReference type="ARBA" id="ARBA00008812"/>
    </source>
</evidence>
<comment type="caution">
    <text evidence="4">The sequence shown here is derived from an EMBL/GenBank/DDBJ whole genome shotgun (WGS) entry which is preliminary data.</text>
</comment>
<dbReference type="EMBL" id="BOOP01000006">
    <property type="protein sequence ID" value="GII36714.1"/>
    <property type="molecule type" value="Genomic_DNA"/>
</dbReference>
<dbReference type="InterPro" id="IPR036761">
    <property type="entry name" value="TTHA0802/YceI-like_sf"/>
</dbReference>
<evidence type="ECO:0000259" key="3">
    <source>
        <dbReference type="SMART" id="SM00867"/>
    </source>
</evidence>
<sequence length="208" mass="22360">MSDNLSSHSPEPHGRTGAGIQAGPQWLAVAIPGYLAGTWKADPVHSEVGFSVRHLMVGKVRGRFTGYDVTIVTGEDPLSSSVTATIDLASIDTGYERRDAYLRSIDYFEVDKHPTMSYRSTGVRRAVDEWLVDGELTLHGVTRQVPLAVEVGGFGPDPFGGQRAGFSATAQINRRDFGVDHIIPMDGGGVVVGDVILISLEIQAVLEK</sequence>
<reference evidence="4 5" key="1">
    <citation type="submission" date="2021-01" db="EMBL/GenBank/DDBJ databases">
        <title>Whole genome shotgun sequence of Planotetraspora phitsanulokensis NBRC 104273.</title>
        <authorList>
            <person name="Komaki H."/>
            <person name="Tamura T."/>
        </authorList>
    </citation>
    <scope>NUCLEOTIDE SEQUENCE [LARGE SCALE GENOMIC DNA]</scope>
    <source>
        <strain evidence="4 5">NBRC 104273</strain>
    </source>
</reference>